<reference evidence="1" key="1">
    <citation type="submission" date="2020-08" db="EMBL/GenBank/DDBJ databases">
        <authorList>
            <person name="Cejkova D."/>
            <person name="Kubasova T."/>
            <person name="Jahodarova E."/>
            <person name="Rychlik I."/>
        </authorList>
    </citation>
    <scope>NUCLEOTIDE SEQUENCE</scope>
    <source>
        <strain evidence="1">An420c</strain>
    </source>
</reference>
<dbReference type="Gene3D" id="3.40.50.1820">
    <property type="entry name" value="alpha/beta hydrolase"/>
    <property type="match status" value="1"/>
</dbReference>
<keyword evidence="2" id="KW-1185">Reference proteome</keyword>
<reference evidence="1" key="2">
    <citation type="journal article" date="2021" name="Sci. Rep.">
        <title>The distribution of antibiotic resistance genes in chicken gut microbiota commensals.</title>
        <authorList>
            <person name="Juricova H."/>
            <person name="Matiasovicova J."/>
            <person name="Kubasova T."/>
            <person name="Cejkova D."/>
            <person name="Rychlik I."/>
        </authorList>
    </citation>
    <scope>NUCLEOTIDE SEQUENCE</scope>
    <source>
        <strain evidence="1">An420c</strain>
    </source>
</reference>
<dbReference type="RefSeq" id="WP_204908732.1">
    <property type="nucleotide sequence ID" value="NZ_JACJLV010000015.1"/>
</dbReference>
<evidence type="ECO:0000313" key="1">
    <source>
        <dbReference type="EMBL" id="MBM6826687.1"/>
    </source>
</evidence>
<proteinExistence type="predicted"/>
<accession>A0A938X1G7</accession>
<protein>
    <submittedName>
        <fullName evidence="1">Uncharacterized protein</fullName>
    </submittedName>
</protein>
<gene>
    <name evidence="1" type="ORF">H6A13_06150</name>
</gene>
<dbReference type="EMBL" id="JACJLV010000015">
    <property type="protein sequence ID" value="MBM6826687.1"/>
    <property type="molecule type" value="Genomic_DNA"/>
</dbReference>
<sequence length="108" mass="12333">MPRRLLKLQNVLFHLMPDSEFSKMGFQKSDFISLCKSMMDLDFSHQLRDIRCKVLVVCGEKDRVNRSASLQLAELIPDAEFITILGAGHEVNIDCPSKLGEKLDSFFE</sequence>
<dbReference type="Proteomes" id="UP000713880">
    <property type="component" value="Unassembled WGS sequence"/>
</dbReference>
<dbReference type="AlphaFoldDB" id="A0A938X1G7"/>
<dbReference type="SUPFAM" id="SSF53474">
    <property type="entry name" value="alpha/beta-Hydrolases"/>
    <property type="match status" value="1"/>
</dbReference>
<evidence type="ECO:0000313" key="2">
    <source>
        <dbReference type="Proteomes" id="UP000713880"/>
    </source>
</evidence>
<dbReference type="InterPro" id="IPR029058">
    <property type="entry name" value="AB_hydrolase_fold"/>
</dbReference>
<comment type="caution">
    <text evidence="1">The sequence shown here is derived from an EMBL/GenBank/DDBJ whole genome shotgun (WGS) entry which is preliminary data.</text>
</comment>
<organism evidence="1 2">
    <name type="scientific">Mordavella massiliensis</name>
    <dbReference type="NCBI Taxonomy" id="1871024"/>
    <lineage>
        <taxon>Bacteria</taxon>
        <taxon>Bacillati</taxon>
        <taxon>Bacillota</taxon>
        <taxon>Clostridia</taxon>
        <taxon>Eubacteriales</taxon>
        <taxon>Clostridiaceae</taxon>
        <taxon>Mordavella</taxon>
    </lineage>
</organism>
<name>A0A938X1G7_9CLOT</name>